<dbReference type="AlphaFoldDB" id="A0ABC8KDM2"/>
<keyword evidence="1" id="KW-0106">Calcium</keyword>
<dbReference type="Pfam" id="PF13833">
    <property type="entry name" value="EF-hand_8"/>
    <property type="match status" value="1"/>
</dbReference>
<dbReference type="PROSITE" id="PS00018">
    <property type="entry name" value="EF_HAND_1"/>
    <property type="match status" value="1"/>
</dbReference>
<feature type="domain" description="EF-hand" evidence="2">
    <location>
        <begin position="43"/>
        <end position="78"/>
    </location>
</feature>
<comment type="caution">
    <text evidence="3">The sequence shown here is derived from an EMBL/GenBank/DDBJ whole genome shotgun (WGS) entry which is preliminary data.</text>
</comment>
<sequence length="115" mass="13148">MKATQRQLSSSFTKFSEQMSLDMSGTEKNRDLQSIFKTLGEKLSDEEAEAAVKLSDLDGDGMLDFDEFTQLIKGDYEFTEEEKQSKIMEAFRMLMKLGESRTTDDGLLMIKAFDF</sequence>
<evidence type="ECO:0000259" key="2">
    <source>
        <dbReference type="PROSITE" id="PS50222"/>
    </source>
</evidence>
<dbReference type="Proteomes" id="UP001642260">
    <property type="component" value="Unassembled WGS sequence"/>
</dbReference>
<dbReference type="Gene3D" id="1.10.238.10">
    <property type="entry name" value="EF-hand"/>
    <property type="match status" value="1"/>
</dbReference>
<keyword evidence="4" id="KW-1185">Reference proteome</keyword>
<name>A0ABC8KDM2_ERUVS</name>
<dbReference type="SUPFAM" id="SSF47473">
    <property type="entry name" value="EF-hand"/>
    <property type="match status" value="1"/>
</dbReference>
<proteinExistence type="predicted"/>
<dbReference type="EMBL" id="CAKOAT010210488">
    <property type="protein sequence ID" value="CAH8355655.1"/>
    <property type="molecule type" value="Genomic_DNA"/>
</dbReference>
<dbReference type="PROSITE" id="PS50222">
    <property type="entry name" value="EF_HAND_2"/>
    <property type="match status" value="1"/>
</dbReference>
<evidence type="ECO:0000313" key="4">
    <source>
        <dbReference type="Proteomes" id="UP001642260"/>
    </source>
</evidence>
<dbReference type="InterPro" id="IPR018247">
    <property type="entry name" value="EF_Hand_1_Ca_BS"/>
</dbReference>
<accession>A0ABC8KDM2</accession>
<dbReference type="InterPro" id="IPR011992">
    <property type="entry name" value="EF-hand-dom_pair"/>
</dbReference>
<evidence type="ECO:0000313" key="3">
    <source>
        <dbReference type="EMBL" id="CAH8355655.1"/>
    </source>
</evidence>
<organism evidence="3 4">
    <name type="scientific">Eruca vesicaria subsp. sativa</name>
    <name type="common">Garden rocket</name>
    <name type="synonym">Eruca sativa</name>
    <dbReference type="NCBI Taxonomy" id="29727"/>
    <lineage>
        <taxon>Eukaryota</taxon>
        <taxon>Viridiplantae</taxon>
        <taxon>Streptophyta</taxon>
        <taxon>Embryophyta</taxon>
        <taxon>Tracheophyta</taxon>
        <taxon>Spermatophyta</taxon>
        <taxon>Magnoliopsida</taxon>
        <taxon>eudicotyledons</taxon>
        <taxon>Gunneridae</taxon>
        <taxon>Pentapetalae</taxon>
        <taxon>rosids</taxon>
        <taxon>malvids</taxon>
        <taxon>Brassicales</taxon>
        <taxon>Brassicaceae</taxon>
        <taxon>Brassiceae</taxon>
        <taxon>Eruca</taxon>
    </lineage>
</organism>
<reference evidence="3 4" key="1">
    <citation type="submission" date="2022-03" db="EMBL/GenBank/DDBJ databases">
        <authorList>
            <person name="Macdonald S."/>
            <person name="Ahmed S."/>
            <person name="Newling K."/>
        </authorList>
    </citation>
    <scope>NUCLEOTIDE SEQUENCE [LARGE SCALE GENOMIC DNA]</scope>
</reference>
<protein>
    <recommendedName>
        <fullName evidence="2">EF-hand domain-containing protein</fullName>
    </recommendedName>
</protein>
<evidence type="ECO:0000256" key="1">
    <source>
        <dbReference type="ARBA" id="ARBA00022837"/>
    </source>
</evidence>
<gene>
    <name evidence="3" type="ORF">ERUC_LOCUS21410</name>
</gene>
<dbReference type="InterPro" id="IPR002048">
    <property type="entry name" value="EF_hand_dom"/>
</dbReference>